<feature type="region of interest" description="Disordered" evidence="1">
    <location>
        <begin position="560"/>
        <end position="603"/>
    </location>
</feature>
<keyword evidence="4" id="KW-1185">Reference proteome</keyword>
<keyword evidence="2" id="KW-0472">Membrane</keyword>
<feature type="compositionally biased region" description="Basic residues" evidence="1">
    <location>
        <begin position="740"/>
        <end position="753"/>
    </location>
</feature>
<evidence type="ECO:0000313" key="4">
    <source>
        <dbReference type="Proteomes" id="UP001159363"/>
    </source>
</evidence>
<accession>A0ABQ9G751</accession>
<gene>
    <name evidence="3" type="ORF">PR048_032725</name>
</gene>
<dbReference type="Proteomes" id="UP001159363">
    <property type="component" value="Chromosome 15"/>
</dbReference>
<comment type="caution">
    <text evidence="3">The sequence shown here is derived from an EMBL/GenBank/DDBJ whole genome shotgun (WGS) entry which is preliminary data.</text>
</comment>
<feature type="region of interest" description="Disordered" evidence="1">
    <location>
        <begin position="990"/>
        <end position="1038"/>
    </location>
</feature>
<feature type="transmembrane region" description="Helical" evidence="2">
    <location>
        <begin position="40"/>
        <end position="57"/>
    </location>
</feature>
<keyword evidence="2" id="KW-0812">Transmembrane</keyword>
<dbReference type="EMBL" id="JARBHB010000016">
    <property type="protein sequence ID" value="KAJ8866864.1"/>
    <property type="molecule type" value="Genomic_DNA"/>
</dbReference>
<feature type="compositionally biased region" description="Low complexity" evidence="1">
    <location>
        <begin position="1016"/>
        <end position="1027"/>
    </location>
</feature>
<evidence type="ECO:0000256" key="1">
    <source>
        <dbReference type="SAM" id="MobiDB-lite"/>
    </source>
</evidence>
<keyword evidence="2" id="KW-1133">Transmembrane helix</keyword>
<evidence type="ECO:0000313" key="3">
    <source>
        <dbReference type="EMBL" id="KAJ8866864.1"/>
    </source>
</evidence>
<feature type="region of interest" description="Disordered" evidence="1">
    <location>
        <begin position="213"/>
        <end position="245"/>
    </location>
</feature>
<name>A0ABQ9G751_9NEOP</name>
<feature type="region of interest" description="Disordered" evidence="1">
    <location>
        <begin position="740"/>
        <end position="764"/>
    </location>
</feature>
<proteinExistence type="predicted"/>
<evidence type="ECO:0000256" key="2">
    <source>
        <dbReference type="SAM" id="Phobius"/>
    </source>
</evidence>
<organism evidence="3 4">
    <name type="scientific">Dryococelus australis</name>
    <dbReference type="NCBI Taxonomy" id="614101"/>
    <lineage>
        <taxon>Eukaryota</taxon>
        <taxon>Metazoa</taxon>
        <taxon>Ecdysozoa</taxon>
        <taxon>Arthropoda</taxon>
        <taxon>Hexapoda</taxon>
        <taxon>Insecta</taxon>
        <taxon>Pterygota</taxon>
        <taxon>Neoptera</taxon>
        <taxon>Polyneoptera</taxon>
        <taxon>Phasmatodea</taxon>
        <taxon>Verophasmatodea</taxon>
        <taxon>Anareolatae</taxon>
        <taxon>Phasmatidae</taxon>
        <taxon>Eurycanthinae</taxon>
        <taxon>Dryococelus</taxon>
    </lineage>
</organism>
<protein>
    <submittedName>
        <fullName evidence="3">Uncharacterized protein</fullName>
    </submittedName>
</protein>
<sequence>MNNLNCRRNDNFLVTVAKKATCGIAIVRPRNSKPKGKRRLSVFCIYGLNSVFLHYGLPFPNFTADLESVKPRRIPLPRQRGRVGRADRLLAPNKANGVRLQDFREWESYRAMMRVFARQFPVSRALEFPALLHSRLISPSIGSRDLVVERRSDLSILSTQPISSVHSSSAGPCVQNLWARGCWMKNFAACLIWSPPVVGGIEPVSREWTVLNEEREYPPPQPFTNQSYPRDSKKDTGSSRHTSIQSLALRGDEALDTRGRVVHHGLKPYTKDEVELHLLPMCPTLTDPDHTQLSKSHGTQDHKAVFTIERRVEHQPIRALTLAKSVWNTARATDIGIDACRRRRRIRRITFAYFIINKLAKSQASLQDNRWQHGRCRRRLASEHRSIVKTRITLVAGRRSIVKTAYRSLNRDGLYQGVRSSDGSFANESFETNDSLSRATRQLLSFRESNHSRMMRTTTARRFAPLTNWFDISRVRSRSLSLSLSLVSLPSVGAADPRHRGRLAATIEEREKTLLLDILSLKVTPALEEQVPDLRPTPLAPSTRSLPLSHTLSRVEHAAPECQGRGKSGDPLENPVGTIPPTPHMRESGSDSTREPNPVRLDGRSVPVESTHYLYMEDVSVSKCACFLGVVPFSPALVFRPHSILGNHFLNVEKQLAGTQTVLELGPKISLAAHNHSPFPNVELLFSRIPLGVIHMFPGAAVAERLDCSPPTMKNRVQSPVRSLRIFVSGNRAGRYRHVLKRPTSRRGRPRRQKGTEKPLTEGGQETIYSRPLGCCHGHKSGVFLETPVRTAINTALEFASTGCYDQVAECVWSYSPFSSNCDSEQFEAHGASDAASGRAELEPECMNQCTVVRRFQKPWQLEMCRREQVAVDTVACIAGILSGTRQHPVRILDGTFPETRPTRNARHAYLVNMGPTAPDPFDSTVIGRNTETYFRLASLRRGVGPSSILVVTPSFLPRRCVHSVCEESMSALAFSAALTQLVLNWRTEEQPAPRRRRGRGRKEPGDRKSTGKWVSPTTSLRRSTSPGDSRDEVVSATPGSLPPVCTYIKAAHAELTFSERPSYDVTPPVACSEFFFPSAKNVGLEDANRTTAYPAEGTWLVTEELESAAFCCLRVRFIASRSRLWKCILDSSTVRVQCGSCENSVSRIGNWKLRMK</sequence>
<reference evidence="3 4" key="1">
    <citation type="submission" date="2023-02" db="EMBL/GenBank/DDBJ databases">
        <title>LHISI_Scaffold_Assembly.</title>
        <authorList>
            <person name="Stuart O.P."/>
            <person name="Cleave R."/>
            <person name="Magrath M.J.L."/>
            <person name="Mikheyev A.S."/>
        </authorList>
    </citation>
    <scope>NUCLEOTIDE SEQUENCE [LARGE SCALE GENOMIC DNA]</scope>
    <source>
        <strain evidence="3">Daus_M_001</strain>
        <tissue evidence="3">Leg muscle</tissue>
    </source>
</reference>
<feature type="compositionally biased region" description="Basic and acidic residues" evidence="1">
    <location>
        <begin position="584"/>
        <end position="594"/>
    </location>
</feature>